<comment type="function">
    <text evidence="9">Catalyzes the NADPH-dependent rearrangement and reduction of 1-deoxy-D-xylulose-5-phosphate (DXP) to 2-C-methyl-D-erythritol 4-phosphate (MEP).</text>
</comment>
<keyword evidence="7 9" id="KW-0414">Isoprene biosynthesis</keyword>
<dbReference type="SUPFAM" id="SSF51735">
    <property type="entry name" value="NAD(P)-binding Rossmann-fold domains"/>
    <property type="match status" value="1"/>
</dbReference>
<organism evidence="13">
    <name type="scientific">candidate division WOR-3 bacterium</name>
    <dbReference type="NCBI Taxonomy" id="2052148"/>
    <lineage>
        <taxon>Bacteria</taxon>
        <taxon>Bacteria division WOR-3</taxon>
    </lineage>
</organism>
<dbReference type="GO" id="GO:0070402">
    <property type="term" value="F:NADPH binding"/>
    <property type="evidence" value="ECO:0007669"/>
    <property type="project" value="InterPro"/>
</dbReference>
<dbReference type="SUPFAM" id="SSF55347">
    <property type="entry name" value="Glyceraldehyde-3-phosphate dehydrogenase-like, C-terminal domain"/>
    <property type="match status" value="1"/>
</dbReference>
<comment type="pathway">
    <text evidence="1 9">Isoprenoid biosynthesis; isopentenyl diphosphate biosynthesis via DXP pathway; isopentenyl diphosphate from 1-deoxy-D-xylulose 5-phosphate: step 1/6.</text>
</comment>
<dbReference type="Pfam" id="PF13288">
    <property type="entry name" value="DXPR_C"/>
    <property type="match status" value="1"/>
</dbReference>
<keyword evidence="3 9" id="KW-0479">Metal-binding</keyword>
<name>A0A7C0XCI2_UNCW3</name>
<feature type="binding site" evidence="9">
    <location>
        <position position="143"/>
    </location>
    <ligand>
        <name>Mn(2+)</name>
        <dbReference type="ChEBI" id="CHEBI:29035"/>
    </ligand>
</feature>
<feature type="binding site" evidence="9">
    <location>
        <position position="213"/>
    </location>
    <ligand>
        <name>1-deoxy-D-xylulose 5-phosphate</name>
        <dbReference type="ChEBI" id="CHEBI:57792"/>
    </ligand>
</feature>
<dbReference type="InterPro" id="IPR013512">
    <property type="entry name" value="DXP_reductoisomerase_N"/>
</dbReference>
<keyword evidence="9" id="KW-0460">Magnesium</keyword>
<feature type="binding site" evidence="9">
    <location>
        <position position="119"/>
    </location>
    <ligand>
        <name>NADPH</name>
        <dbReference type="ChEBI" id="CHEBI:57783"/>
    </ligand>
</feature>
<evidence type="ECO:0000259" key="10">
    <source>
        <dbReference type="Pfam" id="PF02670"/>
    </source>
</evidence>
<feature type="binding site" evidence="9">
    <location>
        <position position="168"/>
    </location>
    <ligand>
        <name>1-deoxy-D-xylulose 5-phosphate</name>
        <dbReference type="ChEBI" id="CHEBI:57792"/>
    </ligand>
</feature>
<dbReference type="EMBL" id="DRBW01000057">
    <property type="protein sequence ID" value="HDM89878.1"/>
    <property type="molecule type" value="Genomic_DNA"/>
</dbReference>
<proteinExistence type="inferred from homology"/>
<feature type="binding site" evidence="9">
    <location>
        <position position="40"/>
    </location>
    <ligand>
        <name>NADPH</name>
        <dbReference type="ChEBI" id="CHEBI:57783"/>
    </ligand>
</feature>
<dbReference type="HAMAP" id="MF_00183">
    <property type="entry name" value="DXP_reductoisom"/>
    <property type="match status" value="1"/>
</dbReference>
<dbReference type="AlphaFoldDB" id="A0A7C0XCI2"/>
<evidence type="ECO:0000256" key="8">
    <source>
        <dbReference type="ARBA" id="ARBA00048543"/>
    </source>
</evidence>
<dbReference type="InterPro" id="IPR026877">
    <property type="entry name" value="DXPR_C"/>
</dbReference>
<evidence type="ECO:0000256" key="7">
    <source>
        <dbReference type="ARBA" id="ARBA00023229"/>
    </source>
</evidence>
<evidence type="ECO:0000256" key="2">
    <source>
        <dbReference type="ARBA" id="ARBA00006825"/>
    </source>
</evidence>
<feature type="binding site" evidence="9">
    <location>
        <position position="145"/>
    </location>
    <ligand>
        <name>Mn(2+)</name>
        <dbReference type="ChEBI" id="CHEBI:29035"/>
    </ligand>
</feature>
<feature type="binding site" evidence="9">
    <location>
        <position position="197"/>
    </location>
    <ligand>
        <name>NADPH</name>
        <dbReference type="ChEBI" id="CHEBI:57783"/>
    </ligand>
</feature>
<accession>A0A7C0XCI2</accession>
<feature type="binding site" evidence="9">
    <location>
        <position position="213"/>
    </location>
    <ligand>
        <name>Mn(2+)</name>
        <dbReference type="ChEBI" id="CHEBI:29035"/>
    </ligand>
</feature>
<dbReference type="InterPro" id="IPR003821">
    <property type="entry name" value="DXP_reductoisomerase"/>
</dbReference>
<protein>
    <recommendedName>
        <fullName evidence="9">1-deoxy-D-xylulose 5-phosphate reductoisomerase</fullName>
        <shortName evidence="9">DXP reductoisomerase</shortName>
        <ecNumber evidence="9">1.1.1.267</ecNumber>
    </recommendedName>
    <alternativeName>
        <fullName evidence="9">1-deoxyxylulose-5-phosphate reductoisomerase</fullName>
    </alternativeName>
    <alternativeName>
        <fullName evidence="9">2-C-methyl-D-erythritol 4-phosphate synthase</fullName>
    </alternativeName>
</protein>
<keyword evidence="5 9" id="KW-0560">Oxidoreductase</keyword>
<feature type="binding site" evidence="9">
    <location>
        <position position="12"/>
    </location>
    <ligand>
        <name>NADPH</name>
        <dbReference type="ChEBI" id="CHEBI:57783"/>
    </ligand>
</feature>
<feature type="domain" description="1-deoxy-D-xylulose 5-phosphate reductoisomerase C-terminal" evidence="11">
    <location>
        <begin position="139"/>
        <end position="221"/>
    </location>
</feature>
<dbReference type="InterPro" id="IPR036169">
    <property type="entry name" value="DXPR_C_sf"/>
</dbReference>
<dbReference type="GO" id="GO:0030604">
    <property type="term" value="F:1-deoxy-D-xylulose-5-phosphate reductoisomerase activity"/>
    <property type="evidence" value="ECO:0007669"/>
    <property type="project" value="UniProtKB-UniRule"/>
</dbReference>
<sequence length="378" mass="41995">MCRKKIALFGATGSIGRNTLDVIRRFPDRFELFAVSCHSNTAALEAIIDEFRPKYAVITGEGSLKRTDINVLRGKEGLEEVAAHHEADIVLIATLGTVGIFPTLAGLRACKRIALANKETLVAFGSVVVKELENSRGELIPVDSEHSALFQLLLSWKDDAETLILTASGGPLRKLSREEMERVKLADVLRHPTWNMGRKITVDSATLMNKGLEVIEAHWLFRFPPDRIEVVIHPQSIIHGLLRLRDGALVAHMSTPDMKVPIQYALTYPERLPSEVRSPDLPDLAALTFEPPDFDRFPLLKLAYEAINRRKGYPAVMNAANDVAVRAFLDGKIGFLDIEKTVFAVVNEFRGTDEDLDALIEADLWARKRAGEVVDSLV</sequence>
<keyword evidence="6 9" id="KW-0464">Manganese</keyword>
<dbReference type="NCBIfam" id="TIGR00243">
    <property type="entry name" value="Dxr"/>
    <property type="match status" value="1"/>
</dbReference>
<reference evidence="13" key="1">
    <citation type="journal article" date="2020" name="mSystems">
        <title>Genome- and Community-Level Interaction Insights into Carbon Utilization and Element Cycling Functions of Hydrothermarchaeota in Hydrothermal Sediment.</title>
        <authorList>
            <person name="Zhou Z."/>
            <person name="Liu Y."/>
            <person name="Xu W."/>
            <person name="Pan J."/>
            <person name="Luo Z.H."/>
            <person name="Li M."/>
        </authorList>
    </citation>
    <scope>NUCLEOTIDE SEQUENCE [LARGE SCALE GENOMIC DNA]</scope>
    <source>
        <strain evidence="13">HyVt-237</strain>
    </source>
</reference>
<feature type="binding site" evidence="9">
    <location>
        <position position="13"/>
    </location>
    <ligand>
        <name>NADPH</name>
        <dbReference type="ChEBI" id="CHEBI:57783"/>
    </ligand>
</feature>
<comment type="catalytic activity">
    <reaction evidence="8">
        <text>2-C-methyl-D-erythritol 4-phosphate + NADP(+) = 1-deoxy-D-xylulose 5-phosphate + NADPH + H(+)</text>
        <dbReference type="Rhea" id="RHEA:13717"/>
        <dbReference type="ChEBI" id="CHEBI:15378"/>
        <dbReference type="ChEBI" id="CHEBI:57783"/>
        <dbReference type="ChEBI" id="CHEBI:57792"/>
        <dbReference type="ChEBI" id="CHEBI:58262"/>
        <dbReference type="ChEBI" id="CHEBI:58349"/>
        <dbReference type="EC" id="1.1.1.267"/>
    </reaction>
    <physiologicalReaction direction="right-to-left" evidence="8">
        <dbReference type="Rhea" id="RHEA:13719"/>
    </physiologicalReaction>
</comment>
<dbReference type="Pfam" id="PF08436">
    <property type="entry name" value="DXP_redisom_C"/>
    <property type="match status" value="1"/>
</dbReference>
<evidence type="ECO:0000313" key="13">
    <source>
        <dbReference type="EMBL" id="HDM89878.1"/>
    </source>
</evidence>
<gene>
    <name evidence="9" type="primary">dxr</name>
    <name evidence="13" type="ORF">ENG67_01550</name>
</gene>
<comment type="cofactor">
    <cofactor evidence="9">
        <name>Mg(2+)</name>
        <dbReference type="ChEBI" id="CHEBI:18420"/>
    </cofactor>
    <cofactor evidence="9">
        <name>Mn(2+)</name>
        <dbReference type="ChEBI" id="CHEBI:29035"/>
    </cofactor>
</comment>
<evidence type="ECO:0000256" key="5">
    <source>
        <dbReference type="ARBA" id="ARBA00023002"/>
    </source>
</evidence>
<dbReference type="Gene3D" id="1.10.1740.10">
    <property type="match status" value="1"/>
</dbReference>
<dbReference type="Pfam" id="PF02670">
    <property type="entry name" value="DXP_reductoisom"/>
    <property type="match status" value="1"/>
</dbReference>
<dbReference type="FunFam" id="3.40.50.720:FF:000045">
    <property type="entry name" value="1-deoxy-D-xylulose 5-phosphate reductoisomerase"/>
    <property type="match status" value="1"/>
</dbReference>
<dbReference type="InterPro" id="IPR013644">
    <property type="entry name" value="DXP_reductoisomerase_C"/>
</dbReference>
<dbReference type="InterPro" id="IPR036291">
    <property type="entry name" value="NAD(P)-bd_dom_sf"/>
</dbReference>
<evidence type="ECO:0000256" key="9">
    <source>
        <dbReference type="HAMAP-Rule" id="MF_00183"/>
    </source>
</evidence>
<feature type="binding site" evidence="9">
    <location>
        <position position="145"/>
    </location>
    <ligand>
        <name>1-deoxy-D-xylulose 5-phosphate</name>
        <dbReference type="ChEBI" id="CHEBI:57792"/>
    </ligand>
</feature>
<dbReference type="PIRSF" id="PIRSF006205">
    <property type="entry name" value="Dxp_reductismrs"/>
    <property type="match status" value="1"/>
</dbReference>
<dbReference type="Gene3D" id="3.40.50.720">
    <property type="entry name" value="NAD(P)-binding Rossmann-like Domain"/>
    <property type="match status" value="1"/>
</dbReference>
<dbReference type="Proteomes" id="UP000885931">
    <property type="component" value="Unassembled WGS sequence"/>
</dbReference>
<feature type="domain" description="DXP reductoisomerase C-terminal" evidence="12">
    <location>
        <begin position="253"/>
        <end position="368"/>
    </location>
</feature>
<dbReference type="GO" id="GO:0051484">
    <property type="term" value="P:isopentenyl diphosphate biosynthetic process, methylerythritol 4-phosphate pathway involved in terpenoid biosynthetic process"/>
    <property type="evidence" value="ECO:0007669"/>
    <property type="project" value="TreeGrafter"/>
</dbReference>
<feature type="binding site" evidence="9">
    <location>
        <position position="144"/>
    </location>
    <ligand>
        <name>1-deoxy-D-xylulose 5-phosphate</name>
        <dbReference type="ChEBI" id="CHEBI:57792"/>
    </ligand>
</feature>
<dbReference type="SUPFAM" id="SSF69055">
    <property type="entry name" value="1-deoxy-D-xylulose-5-phosphate reductoisomerase, C-terminal domain"/>
    <property type="match status" value="1"/>
</dbReference>
<feature type="binding site" evidence="9">
    <location>
        <position position="14"/>
    </location>
    <ligand>
        <name>NADPH</name>
        <dbReference type="ChEBI" id="CHEBI:57783"/>
    </ligand>
</feature>
<feature type="binding site" evidence="9">
    <location>
        <position position="117"/>
    </location>
    <ligand>
        <name>NADPH</name>
        <dbReference type="ChEBI" id="CHEBI:57783"/>
    </ligand>
</feature>
<evidence type="ECO:0000259" key="12">
    <source>
        <dbReference type="Pfam" id="PF13288"/>
    </source>
</evidence>
<feature type="binding site" evidence="9">
    <location>
        <position position="15"/>
    </location>
    <ligand>
        <name>NADPH</name>
        <dbReference type="ChEBI" id="CHEBI:57783"/>
    </ligand>
</feature>
<feature type="binding site" evidence="9">
    <location>
        <position position="204"/>
    </location>
    <ligand>
        <name>1-deoxy-D-xylulose 5-phosphate</name>
        <dbReference type="ChEBI" id="CHEBI:57792"/>
    </ligand>
</feature>
<evidence type="ECO:0000256" key="3">
    <source>
        <dbReference type="ARBA" id="ARBA00022723"/>
    </source>
</evidence>
<dbReference type="GO" id="GO:0030145">
    <property type="term" value="F:manganese ion binding"/>
    <property type="evidence" value="ECO:0007669"/>
    <property type="project" value="TreeGrafter"/>
</dbReference>
<keyword evidence="4 9" id="KW-0521">NADP</keyword>
<dbReference type="PANTHER" id="PTHR30525:SF0">
    <property type="entry name" value="1-DEOXY-D-XYLULOSE 5-PHOSPHATE REDUCTOISOMERASE, CHLOROPLASTIC"/>
    <property type="match status" value="1"/>
</dbReference>
<feature type="binding site" evidence="9">
    <location>
        <position position="210"/>
    </location>
    <ligand>
        <name>1-deoxy-D-xylulose 5-phosphate</name>
        <dbReference type="ChEBI" id="CHEBI:57792"/>
    </ligand>
</feature>
<feature type="domain" description="1-deoxy-D-xylulose 5-phosphate reductoisomerase N-terminal" evidence="10">
    <location>
        <begin position="6"/>
        <end position="125"/>
    </location>
</feature>
<comment type="caution">
    <text evidence="9">Lacks conserved residue(s) required for the propagation of feature annotation.</text>
</comment>
<evidence type="ECO:0000256" key="4">
    <source>
        <dbReference type="ARBA" id="ARBA00022857"/>
    </source>
</evidence>
<evidence type="ECO:0000256" key="6">
    <source>
        <dbReference type="ARBA" id="ARBA00023211"/>
    </source>
</evidence>
<comment type="similarity">
    <text evidence="2 9">Belongs to the DXR family.</text>
</comment>
<comment type="caution">
    <text evidence="13">The sequence shown here is derived from an EMBL/GenBank/DDBJ whole genome shotgun (WGS) entry which is preliminary data.</text>
</comment>
<evidence type="ECO:0000259" key="11">
    <source>
        <dbReference type="Pfam" id="PF08436"/>
    </source>
</evidence>
<feature type="binding site" evidence="9">
    <location>
        <position position="191"/>
    </location>
    <ligand>
        <name>1-deoxy-D-xylulose 5-phosphate</name>
        <dbReference type="ChEBI" id="CHEBI:57792"/>
    </ligand>
</feature>
<dbReference type="EC" id="1.1.1.267" evidence="9"/>
<dbReference type="PANTHER" id="PTHR30525">
    <property type="entry name" value="1-DEOXY-D-XYLULOSE 5-PHOSPHATE REDUCTOISOMERASE"/>
    <property type="match status" value="1"/>
</dbReference>
<feature type="binding site" evidence="9">
    <location>
        <position position="118"/>
    </location>
    <ligand>
        <name>1-deoxy-D-xylulose 5-phosphate</name>
        <dbReference type="ChEBI" id="CHEBI:57792"/>
    </ligand>
</feature>
<feature type="binding site" evidence="9">
    <location>
        <position position="209"/>
    </location>
    <ligand>
        <name>1-deoxy-D-xylulose 5-phosphate</name>
        <dbReference type="ChEBI" id="CHEBI:57792"/>
    </ligand>
</feature>
<dbReference type="UniPathway" id="UPA00056">
    <property type="reaction ID" value="UER00092"/>
</dbReference>
<evidence type="ECO:0000256" key="1">
    <source>
        <dbReference type="ARBA" id="ARBA00005094"/>
    </source>
</evidence>